<feature type="region of interest" description="Disordered" evidence="1">
    <location>
        <begin position="657"/>
        <end position="796"/>
    </location>
</feature>
<reference evidence="3" key="1">
    <citation type="submission" date="2017-10" db="EMBL/GenBank/DDBJ databases">
        <title>Rapid genome shrinkage in a self-fertile nematode reveals novel sperm competition proteins.</title>
        <authorList>
            <person name="Yin D."/>
            <person name="Schwarz E.M."/>
            <person name="Thomas C.G."/>
            <person name="Felde R.L."/>
            <person name="Korf I.F."/>
            <person name="Cutter A.D."/>
            <person name="Schartner C.M."/>
            <person name="Ralston E.J."/>
            <person name="Meyer B.J."/>
            <person name="Haag E.S."/>
        </authorList>
    </citation>
    <scope>NUCLEOTIDE SEQUENCE [LARGE SCALE GENOMIC DNA]</scope>
    <source>
        <strain evidence="3">JU1422</strain>
    </source>
</reference>
<feature type="region of interest" description="Disordered" evidence="1">
    <location>
        <begin position="509"/>
        <end position="531"/>
    </location>
</feature>
<dbReference type="EMBL" id="PDUG01000006">
    <property type="protein sequence ID" value="PIC21576.1"/>
    <property type="molecule type" value="Genomic_DNA"/>
</dbReference>
<name>A0A2G5T3A3_9PELO</name>
<feature type="region of interest" description="Disordered" evidence="1">
    <location>
        <begin position="597"/>
        <end position="632"/>
    </location>
</feature>
<sequence length="1133" mass="120653">MEESEDNKTIPISGLPPKKKPGRPPNRPRTDGNAPDASVKIGSNNESAPASSESGGDLPRKRGRPKTSKEVKAPSGRGPGRPPKIRTDSQQAQVKRPRGRPPKSKTVQEGGQEAPTQNHQAAQNGTNEANDSGNSIQNGLQDHTEFLRIVLEEHERVNNLDERTPNTSSPSSSISLPASPANSQATDPETDDSEKLPQVAEPPNPAIPTDAENIISAAITSSSSTIQIQNVEVNANTATDSQNGSLSFVTHASCNLVPLEETVAGPTSSAPDSLHREPSSSIPQQVPQPNEAASFWKPSQSELGLAEFIGMTVCKRMRESQGLPQPGGLSSSETPATSSAGQSSLPATITVRDVLIPAAQRKEPRPRRPQIRRTRVAQPSQQALPSSGLGASSAAQNVPNTPNVNCDGSLPGTSGIPPTRKSAKQDKASTSSTGQSATVPANSIPITSGPSTQSTENQLQHPPHGSENPPKEQIGLGNLPALPFNVLGIPVLNLPGLDVRSFLKSGGSLPGASGIPSAAQETPSTSSSGQCALPANVTIKDILIPTMQRGGKRVQRPLPPAENPQKKKIRFAWPSMSSEFPEIPDSVQNVLDSLEDSRSSLNCDGTMPGTSGAPPAGNNVDQDVSTSPVVQSSVPGSVQVPILPSVASGVSAAVPNVPKEVSRSSGNTEDSTPGTTETPPIARVNNVANETSFTSSAGQSSIPGPVPVNAIPISSVPTTQRAEKEPQPPPKRSENPTKKKINVGKPSVTAVTSNVSGTSATAQKVTNTPKSLRSSRNPVGSMPAPAHSAGPSNNLANRVLSSTTGLSSLPDSLTVRDLLKKSMPVTQRKRYATQRSTRHYENPPKVYFVLPLPPSNMTKTSASNKKVQGPPEDPRSFLNCDGSLPGTSGIPPAVRSRRSANNNQVTQNVPKTQPPLTPPSIALRNIPLAIRKELATALRTTPKMTPMLALKLSLEYKTPIELIESWHARQSMINRLHDHLNVSRTEVHLQWQTKYNKMPINWTQATYESLYIALNKLAITGRVAMQPFMHDFLKKESAREQGVVQSFYAIEYSKLDLDIREVVDEIARSGAPVEEKKNRAQGLRVPHEIIFHRQAVLAENRQGAEKADDPAQPRRSNTPDADKTGKKSQRKNK</sequence>
<feature type="compositionally biased region" description="Basic residues" evidence="1">
    <location>
        <begin position="364"/>
        <end position="375"/>
    </location>
</feature>
<dbReference type="SMART" id="SM00384">
    <property type="entry name" value="AT_hook"/>
    <property type="match status" value="4"/>
</dbReference>
<feature type="compositionally biased region" description="Polar residues" evidence="1">
    <location>
        <begin position="105"/>
        <end position="141"/>
    </location>
</feature>
<gene>
    <name evidence="2" type="primary">Cnig_chr_X.g26363</name>
    <name evidence="2" type="ORF">B9Z55_026363</name>
</gene>
<feature type="compositionally biased region" description="Polar residues" evidence="1">
    <location>
        <begin position="396"/>
        <end position="406"/>
    </location>
</feature>
<feature type="compositionally biased region" description="Polar residues" evidence="1">
    <location>
        <begin position="328"/>
        <end position="347"/>
    </location>
</feature>
<protein>
    <submittedName>
        <fullName evidence="2">Uncharacterized protein</fullName>
    </submittedName>
</protein>
<feature type="region of interest" description="Disordered" evidence="1">
    <location>
        <begin position="319"/>
        <end position="476"/>
    </location>
</feature>
<feature type="compositionally biased region" description="Polar residues" evidence="1">
    <location>
        <begin position="519"/>
        <end position="530"/>
    </location>
</feature>
<feature type="region of interest" description="Disordered" evidence="1">
    <location>
        <begin position="1"/>
        <end position="141"/>
    </location>
</feature>
<feature type="compositionally biased region" description="Low complexity" evidence="1">
    <location>
        <begin position="42"/>
        <end position="55"/>
    </location>
</feature>
<feature type="compositionally biased region" description="Polar residues" evidence="1">
    <location>
        <begin position="663"/>
        <end position="678"/>
    </location>
</feature>
<evidence type="ECO:0000313" key="2">
    <source>
        <dbReference type="EMBL" id="PIC21576.1"/>
    </source>
</evidence>
<feature type="compositionally biased region" description="Low complexity" evidence="1">
    <location>
        <begin position="383"/>
        <end position="395"/>
    </location>
</feature>
<dbReference type="Proteomes" id="UP000230233">
    <property type="component" value="Chromosome X"/>
</dbReference>
<feature type="compositionally biased region" description="Low complexity" evidence="1">
    <location>
        <begin position="165"/>
        <end position="183"/>
    </location>
</feature>
<dbReference type="GO" id="GO:0003677">
    <property type="term" value="F:DNA binding"/>
    <property type="evidence" value="ECO:0007669"/>
    <property type="project" value="InterPro"/>
</dbReference>
<feature type="compositionally biased region" description="Polar residues" evidence="1">
    <location>
        <begin position="749"/>
        <end position="778"/>
    </location>
</feature>
<feature type="region of interest" description="Disordered" evidence="1">
    <location>
        <begin position="857"/>
        <end position="920"/>
    </location>
</feature>
<feature type="region of interest" description="Disordered" evidence="1">
    <location>
        <begin position="1100"/>
        <end position="1133"/>
    </location>
</feature>
<accession>A0A2G5T3A3</accession>
<dbReference type="AlphaFoldDB" id="A0A2G5T3A3"/>
<proteinExistence type="predicted"/>
<feature type="compositionally biased region" description="Polar residues" evidence="1">
    <location>
        <begin position="899"/>
        <end position="911"/>
    </location>
</feature>
<feature type="compositionally biased region" description="Polar residues" evidence="1">
    <location>
        <begin position="428"/>
        <end position="460"/>
    </location>
</feature>
<feature type="region of interest" description="Disordered" evidence="1">
    <location>
        <begin position="156"/>
        <end position="209"/>
    </location>
</feature>
<feature type="compositionally biased region" description="Polar residues" evidence="1">
    <location>
        <begin position="857"/>
        <end position="866"/>
    </location>
</feature>
<feature type="region of interest" description="Disordered" evidence="1">
    <location>
        <begin position="263"/>
        <end position="293"/>
    </location>
</feature>
<feature type="compositionally biased region" description="Low complexity" evidence="1">
    <location>
        <begin position="279"/>
        <end position="289"/>
    </location>
</feature>
<feature type="compositionally biased region" description="Basic and acidic residues" evidence="1">
    <location>
        <begin position="1102"/>
        <end position="1112"/>
    </location>
</feature>
<dbReference type="OrthoDB" id="10373890at2759"/>
<comment type="caution">
    <text evidence="2">The sequence shown here is derived from an EMBL/GenBank/DDBJ whole genome shotgun (WGS) entry which is preliminary data.</text>
</comment>
<feature type="compositionally biased region" description="Basic and acidic residues" evidence="1">
    <location>
        <begin position="721"/>
        <end position="737"/>
    </location>
</feature>
<evidence type="ECO:0000256" key="1">
    <source>
        <dbReference type="SAM" id="MobiDB-lite"/>
    </source>
</evidence>
<dbReference type="PRINTS" id="PR00929">
    <property type="entry name" value="ATHOOK"/>
</dbReference>
<evidence type="ECO:0000313" key="3">
    <source>
        <dbReference type="Proteomes" id="UP000230233"/>
    </source>
</evidence>
<feature type="compositionally biased region" description="Low complexity" evidence="1">
    <location>
        <begin position="620"/>
        <end position="632"/>
    </location>
</feature>
<feature type="compositionally biased region" description="Polar residues" evidence="1">
    <location>
        <begin position="686"/>
        <end position="702"/>
    </location>
</feature>
<keyword evidence="3" id="KW-1185">Reference proteome</keyword>
<organism evidence="2 3">
    <name type="scientific">Caenorhabditis nigoni</name>
    <dbReference type="NCBI Taxonomy" id="1611254"/>
    <lineage>
        <taxon>Eukaryota</taxon>
        <taxon>Metazoa</taxon>
        <taxon>Ecdysozoa</taxon>
        <taxon>Nematoda</taxon>
        <taxon>Chromadorea</taxon>
        <taxon>Rhabditida</taxon>
        <taxon>Rhabditina</taxon>
        <taxon>Rhabditomorpha</taxon>
        <taxon>Rhabditoidea</taxon>
        <taxon>Rhabditidae</taxon>
        <taxon>Peloderinae</taxon>
        <taxon>Caenorhabditis</taxon>
    </lineage>
</organism>
<dbReference type="InterPro" id="IPR017956">
    <property type="entry name" value="AT_hook_DNA-bd_motif"/>
</dbReference>